<proteinExistence type="predicted"/>
<organism evidence="4 5">
    <name type="scientific">Paramecium pentaurelia</name>
    <dbReference type="NCBI Taxonomy" id="43138"/>
    <lineage>
        <taxon>Eukaryota</taxon>
        <taxon>Sar</taxon>
        <taxon>Alveolata</taxon>
        <taxon>Ciliophora</taxon>
        <taxon>Intramacronucleata</taxon>
        <taxon>Oligohymenophorea</taxon>
        <taxon>Peniculida</taxon>
        <taxon>Parameciidae</taxon>
        <taxon>Paramecium</taxon>
    </lineage>
</organism>
<dbReference type="PROSITE" id="PS50005">
    <property type="entry name" value="TPR"/>
    <property type="match status" value="1"/>
</dbReference>
<dbReference type="InterPro" id="IPR019734">
    <property type="entry name" value="TPR_rpt"/>
</dbReference>
<dbReference type="SMART" id="SM00028">
    <property type="entry name" value="TPR"/>
    <property type="match status" value="4"/>
</dbReference>
<dbReference type="EMBL" id="CAJJDO010000013">
    <property type="protein sequence ID" value="CAD8144141.1"/>
    <property type="molecule type" value="Genomic_DNA"/>
</dbReference>
<name>A0A8S1SRL4_9CILI</name>
<accession>A0A8S1SRL4</accession>
<dbReference type="AlphaFoldDB" id="A0A8S1SRL4"/>
<gene>
    <name evidence="4" type="ORF">PPENT_87.1.T0130072</name>
</gene>
<evidence type="ECO:0008006" key="6">
    <source>
        <dbReference type="Google" id="ProtNLM"/>
    </source>
</evidence>
<dbReference type="OrthoDB" id="298147at2759"/>
<comment type="caution">
    <text evidence="4">The sequence shown here is derived from an EMBL/GenBank/DDBJ whole genome shotgun (WGS) entry which is preliminary data.</text>
</comment>
<dbReference type="PANTHER" id="PTHR44943:SF4">
    <property type="entry name" value="TPR REPEAT-CONTAINING PROTEIN MJ0798"/>
    <property type="match status" value="1"/>
</dbReference>
<evidence type="ECO:0000256" key="1">
    <source>
        <dbReference type="ARBA" id="ARBA00022737"/>
    </source>
</evidence>
<keyword evidence="5" id="KW-1185">Reference proteome</keyword>
<dbReference type="Pfam" id="PF13181">
    <property type="entry name" value="TPR_8"/>
    <property type="match status" value="1"/>
</dbReference>
<dbReference type="PANTHER" id="PTHR44943">
    <property type="entry name" value="CELLULOSE SYNTHASE OPERON PROTEIN C"/>
    <property type="match status" value="1"/>
</dbReference>
<evidence type="ECO:0000256" key="3">
    <source>
        <dbReference type="PROSITE-ProRule" id="PRU00339"/>
    </source>
</evidence>
<reference evidence="4" key="1">
    <citation type="submission" date="2021-01" db="EMBL/GenBank/DDBJ databases">
        <authorList>
            <consortium name="Genoscope - CEA"/>
            <person name="William W."/>
        </authorList>
    </citation>
    <scope>NUCLEOTIDE SEQUENCE</scope>
</reference>
<sequence length="350" mass="40905">MQQNNINCTVSGHENQKVLSLCLNIQCPFRTASCLLCKQEQHKEHSQDLKELNQIEQQIVLIEASQQNMISILRRMEYEIQAAIKFINHSVQTLIAPIENYRKSISYQTIEDLGLFFKKLHSFDYPDQVRKLSLILNQLYTLNSQEDRKNFKPVQIIASTTTINTQKESKQYFDQGFELCTKGQFDEAIKLLDKSLEICSTNIEAIFYKAEALRNLGQFEKSIAEYDRCMKFDSDDKLEYNFGKGEALRALERYEDAVLLFDKALKINIKHFNSLFGKADCLRMLGMLQESLKYYNFALKENQKDFTCLKFKAVIMEEIGLEDFLEFYQIAAQIDPYDEYIQTKLSLYSQ</sequence>
<feature type="repeat" description="TPR" evidence="3">
    <location>
        <begin position="169"/>
        <end position="202"/>
    </location>
</feature>
<keyword evidence="1" id="KW-0677">Repeat</keyword>
<evidence type="ECO:0000256" key="2">
    <source>
        <dbReference type="ARBA" id="ARBA00022803"/>
    </source>
</evidence>
<protein>
    <recommendedName>
        <fullName evidence="6">Tetratricopeptide repeat protein</fullName>
    </recommendedName>
</protein>
<evidence type="ECO:0000313" key="5">
    <source>
        <dbReference type="Proteomes" id="UP000689195"/>
    </source>
</evidence>
<keyword evidence="2 3" id="KW-0802">TPR repeat</keyword>
<dbReference type="Pfam" id="PF13432">
    <property type="entry name" value="TPR_16"/>
    <property type="match status" value="1"/>
</dbReference>
<dbReference type="Proteomes" id="UP000689195">
    <property type="component" value="Unassembled WGS sequence"/>
</dbReference>
<dbReference type="InterPro" id="IPR051685">
    <property type="entry name" value="Ycf3/AcsC/BcsC/TPR_MFPF"/>
</dbReference>
<evidence type="ECO:0000313" key="4">
    <source>
        <dbReference type="EMBL" id="CAD8144141.1"/>
    </source>
</evidence>